<evidence type="ECO:0000313" key="3">
    <source>
        <dbReference type="Proteomes" id="UP000823963"/>
    </source>
</evidence>
<evidence type="ECO:0000259" key="1">
    <source>
        <dbReference type="Pfam" id="PF06054"/>
    </source>
</evidence>
<feature type="domain" description="Competence protein CoiA nuclease-like" evidence="1">
    <location>
        <begin position="57"/>
        <end position="183"/>
    </location>
</feature>
<dbReference type="EMBL" id="DXFP01000006">
    <property type="protein sequence ID" value="HIX01204.1"/>
    <property type="molecule type" value="Genomic_DNA"/>
</dbReference>
<reference evidence="2" key="1">
    <citation type="journal article" date="2021" name="PeerJ">
        <title>Extensive microbial diversity within the chicken gut microbiome revealed by metagenomics and culture.</title>
        <authorList>
            <person name="Gilroy R."/>
            <person name="Ravi A."/>
            <person name="Getino M."/>
            <person name="Pursley I."/>
            <person name="Horton D.L."/>
            <person name="Alikhan N.F."/>
            <person name="Baker D."/>
            <person name="Gharbi K."/>
            <person name="Hall N."/>
            <person name="Watson M."/>
            <person name="Adriaenssens E.M."/>
            <person name="Foster-Nyarko E."/>
            <person name="Jarju S."/>
            <person name="Secka A."/>
            <person name="Antonio M."/>
            <person name="Oren A."/>
            <person name="Chaudhuri R.R."/>
            <person name="La Ragione R."/>
            <person name="Hildebrand F."/>
            <person name="Pallen M.J."/>
        </authorList>
    </citation>
    <scope>NUCLEOTIDE SEQUENCE</scope>
    <source>
        <strain evidence="2">6627</strain>
    </source>
</reference>
<name>A0A9D1UVL5_9LACO</name>
<protein>
    <recommendedName>
        <fullName evidence="1">Competence protein CoiA nuclease-like domain-containing protein</fullName>
    </recommendedName>
</protein>
<dbReference type="InterPro" id="IPR010330">
    <property type="entry name" value="CoiA_nuc"/>
</dbReference>
<sequence>MFFAMNTKKQLVHISEIQAGCQYYCPLCHAIVRVRKNNKQKAYFVHVSKRRHVTKGETQLHKLGKQLLAKWAAQLGYQVKLEYWIAAFKQRADVYLEQDNTQIILEYQCSPLSSTELIQRTKGYYEAGIKCLWIVGKRYLIKKRITQKQAQFFHYRSDWGFYYLYLNVEAQRLELYYQILSADFLRPIYRVKYFSSLAELIQFKRQNFQSQILPKISAQQRVKQIKRLNQICFQTKGRKFEIQKACYLHHQNFRELAFYYLSPTYHYPLYSEGFLFWKIRQLLKLPQLTSKFTMPFVNQHKFL</sequence>
<evidence type="ECO:0000313" key="2">
    <source>
        <dbReference type="EMBL" id="HIX01204.1"/>
    </source>
</evidence>
<dbReference type="Pfam" id="PF06054">
    <property type="entry name" value="CoiA_nuc"/>
    <property type="match status" value="1"/>
</dbReference>
<gene>
    <name evidence="2" type="ORF">H9861_00405</name>
</gene>
<proteinExistence type="predicted"/>
<dbReference type="AlphaFoldDB" id="A0A9D1UVL5"/>
<organism evidence="2 3">
    <name type="scientific">Candidatus Ligilactobacillus excrementigallinarum</name>
    <dbReference type="NCBI Taxonomy" id="2838641"/>
    <lineage>
        <taxon>Bacteria</taxon>
        <taxon>Bacillati</taxon>
        <taxon>Bacillota</taxon>
        <taxon>Bacilli</taxon>
        <taxon>Lactobacillales</taxon>
        <taxon>Lactobacillaceae</taxon>
        <taxon>Ligilactobacillus</taxon>
    </lineage>
</organism>
<dbReference type="Proteomes" id="UP000823963">
    <property type="component" value="Unassembled WGS sequence"/>
</dbReference>
<reference evidence="2" key="2">
    <citation type="submission" date="2021-04" db="EMBL/GenBank/DDBJ databases">
        <authorList>
            <person name="Gilroy R."/>
        </authorList>
    </citation>
    <scope>NUCLEOTIDE SEQUENCE</scope>
    <source>
        <strain evidence="2">6627</strain>
    </source>
</reference>
<accession>A0A9D1UVL5</accession>
<comment type="caution">
    <text evidence="2">The sequence shown here is derived from an EMBL/GenBank/DDBJ whole genome shotgun (WGS) entry which is preliminary data.</text>
</comment>